<protein>
    <submittedName>
        <fullName evidence="2">Uncharacterized protein</fullName>
    </submittedName>
</protein>
<dbReference type="Proteomes" id="UP000324222">
    <property type="component" value="Unassembled WGS sequence"/>
</dbReference>
<evidence type="ECO:0000313" key="3">
    <source>
        <dbReference type="Proteomes" id="UP000324222"/>
    </source>
</evidence>
<dbReference type="EMBL" id="VSRR010095312">
    <property type="protein sequence ID" value="MPC93569.1"/>
    <property type="molecule type" value="Genomic_DNA"/>
</dbReference>
<feature type="coiled-coil region" evidence="1">
    <location>
        <begin position="6"/>
        <end position="72"/>
    </location>
</feature>
<gene>
    <name evidence="2" type="ORF">E2C01_088702</name>
</gene>
<dbReference type="OrthoDB" id="343070at2759"/>
<accession>A0A5B7JFD6</accession>
<comment type="caution">
    <text evidence="2">The sequence shown here is derived from an EMBL/GenBank/DDBJ whole genome shotgun (WGS) entry which is preliminary data.</text>
</comment>
<reference evidence="2 3" key="1">
    <citation type="submission" date="2019-05" db="EMBL/GenBank/DDBJ databases">
        <title>Another draft genome of Portunus trituberculatus and its Hox gene families provides insights of decapod evolution.</title>
        <authorList>
            <person name="Jeong J.-H."/>
            <person name="Song I."/>
            <person name="Kim S."/>
            <person name="Choi T."/>
            <person name="Kim D."/>
            <person name="Ryu S."/>
            <person name="Kim W."/>
        </authorList>
    </citation>
    <scope>NUCLEOTIDE SEQUENCE [LARGE SCALE GENOMIC DNA]</scope>
    <source>
        <tissue evidence="2">Muscle</tissue>
    </source>
</reference>
<proteinExistence type="predicted"/>
<evidence type="ECO:0000313" key="2">
    <source>
        <dbReference type="EMBL" id="MPC93569.1"/>
    </source>
</evidence>
<keyword evidence="3" id="KW-1185">Reference proteome</keyword>
<keyword evidence="1" id="KW-0175">Coiled coil</keyword>
<evidence type="ECO:0000256" key="1">
    <source>
        <dbReference type="SAM" id="Coils"/>
    </source>
</evidence>
<dbReference type="AlphaFoldDB" id="A0A5B7JFD6"/>
<sequence>MIVNQKNQFQQQLTNTREELRKLHEETRKNVLEKTRLQQQHGEESKKVAAERARLQQQLVQSQERVRGLEASSQQAQATHQQEMANVRYSFILHVVPDQ</sequence>
<name>A0A5B7JFD6_PORTR</name>
<organism evidence="2 3">
    <name type="scientific">Portunus trituberculatus</name>
    <name type="common">Swimming crab</name>
    <name type="synonym">Neptunus trituberculatus</name>
    <dbReference type="NCBI Taxonomy" id="210409"/>
    <lineage>
        <taxon>Eukaryota</taxon>
        <taxon>Metazoa</taxon>
        <taxon>Ecdysozoa</taxon>
        <taxon>Arthropoda</taxon>
        <taxon>Crustacea</taxon>
        <taxon>Multicrustacea</taxon>
        <taxon>Malacostraca</taxon>
        <taxon>Eumalacostraca</taxon>
        <taxon>Eucarida</taxon>
        <taxon>Decapoda</taxon>
        <taxon>Pleocyemata</taxon>
        <taxon>Brachyura</taxon>
        <taxon>Eubrachyura</taxon>
        <taxon>Portunoidea</taxon>
        <taxon>Portunidae</taxon>
        <taxon>Portuninae</taxon>
        <taxon>Portunus</taxon>
    </lineage>
</organism>